<accession>A0A382E981</accession>
<keyword evidence="3" id="KW-1133">Transmembrane helix</keyword>
<dbReference type="GO" id="GO:0005509">
    <property type="term" value="F:calcium ion binding"/>
    <property type="evidence" value="ECO:0007669"/>
    <property type="project" value="InterPro"/>
</dbReference>
<comment type="subcellular location">
    <subcellularLocation>
        <location evidence="1">Membrane</location>
        <topology evidence="1">Multi-pass membrane protein</topology>
    </subcellularLocation>
</comment>
<dbReference type="AlphaFoldDB" id="A0A382E981"/>
<organism evidence="9">
    <name type="scientific">marine metagenome</name>
    <dbReference type="NCBI Taxonomy" id="408172"/>
    <lineage>
        <taxon>unclassified sequences</taxon>
        <taxon>metagenomes</taxon>
        <taxon>ecological metagenomes</taxon>
    </lineage>
</organism>
<dbReference type="PANTHER" id="PTHR30483:SF6">
    <property type="entry name" value="PERIPLASMIC BINDING PROTEIN OF ABC TRANSPORTER FOR NATURAL AMINO ACIDS"/>
    <property type="match status" value="1"/>
</dbReference>
<proteinExistence type="predicted"/>
<dbReference type="Gene3D" id="3.40.50.2300">
    <property type="match status" value="2"/>
</dbReference>
<dbReference type="InterPro" id="IPR028974">
    <property type="entry name" value="TSP_type-3_rpt"/>
</dbReference>
<dbReference type="InterPro" id="IPR051010">
    <property type="entry name" value="BCAA_transport"/>
</dbReference>
<feature type="compositionally biased region" description="Acidic residues" evidence="7">
    <location>
        <begin position="458"/>
        <end position="472"/>
    </location>
</feature>
<dbReference type="InterPro" id="IPR000337">
    <property type="entry name" value="GPCR_3"/>
</dbReference>
<dbReference type="PANTHER" id="PTHR30483">
    <property type="entry name" value="LEUCINE-SPECIFIC-BINDING PROTEIN"/>
    <property type="match status" value="1"/>
</dbReference>
<keyword evidence="5" id="KW-0675">Receptor</keyword>
<name>A0A382E981_9ZZZZ</name>
<evidence type="ECO:0000259" key="8">
    <source>
        <dbReference type="Pfam" id="PF01094"/>
    </source>
</evidence>
<dbReference type="EMBL" id="UINC01043093">
    <property type="protein sequence ID" value="SVB46634.1"/>
    <property type="molecule type" value="Genomic_DNA"/>
</dbReference>
<evidence type="ECO:0000256" key="1">
    <source>
        <dbReference type="ARBA" id="ARBA00004141"/>
    </source>
</evidence>
<dbReference type="InterPro" id="IPR028082">
    <property type="entry name" value="Peripla_BP_I"/>
</dbReference>
<dbReference type="Gene3D" id="4.10.1080.10">
    <property type="entry name" value="TSP type-3 repeat"/>
    <property type="match status" value="1"/>
</dbReference>
<evidence type="ECO:0000256" key="3">
    <source>
        <dbReference type="ARBA" id="ARBA00022989"/>
    </source>
</evidence>
<sequence>MNRNAALLVTLVLLFSATIPMSASAEADDSRSTPVVKIGFLYDMSGPIAVYGPGFSAAADIAEDHINAMQSQYIFEIVKADTGCAADVANYAAQGLVNDGVVAVAGAACSGASMGANSALSSYGIPQVSYASTYPGLSVDSDFPGFMRVVPSDDQQGHTLSHMLNQTSDSYPALIHSTSDYGNNLADAFTDAYGSSNICSTISYDSDTHTDDDDFSDEVYSLVGDGCDSVVFIPYYRTEGVALVEELRDWSFSGSIIGSDMASSTNWPDDFEYPSEANGVQTIRYLQSSNTNLGTTFEYECNADSDCSSGIYTAEAYDSIRIIAQAYVNSSSHSSLEQAIMYTGTNWEGASGYVTFLSNGDTVGNGWDLCEWVSQSLSCTEVWTPGSSDSDGDGWTDADELDCSTDPNDSNSVPYDSDSDGICNHMDIDDDNDGWSDTDESVNCGENNDPLNPVDTPTDTDGDQICDGIDDD</sequence>
<dbReference type="SUPFAM" id="SSF53822">
    <property type="entry name" value="Periplasmic binding protein-like I"/>
    <property type="match status" value="1"/>
</dbReference>
<evidence type="ECO:0000256" key="7">
    <source>
        <dbReference type="SAM" id="MobiDB-lite"/>
    </source>
</evidence>
<reference evidence="9" key="1">
    <citation type="submission" date="2018-05" db="EMBL/GenBank/DDBJ databases">
        <authorList>
            <person name="Lanie J.A."/>
            <person name="Ng W.-L."/>
            <person name="Kazmierczak K.M."/>
            <person name="Andrzejewski T.M."/>
            <person name="Davidsen T.M."/>
            <person name="Wayne K.J."/>
            <person name="Tettelin H."/>
            <person name="Glass J.I."/>
            <person name="Rusch D."/>
            <person name="Podicherti R."/>
            <person name="Tsui H.-C.T."/>
            <person name="Winkler M.E."/>
        </authorList>
    </citation>
    <scope>NUCLEOTIDE SEQUENCE</scope>
</reference>
<keyword evidence="6" id="KW-0325">Glycoprotein</keyword>
<dbReference type="InterPro" id="IPR001828">
    <property type="entry name" value="ANF_lig-bd_rcpt"/>
</dbReference>
<evidence type="ECO:0000256" key="4">
    <source>
        <dbReference type="ARBA" id="ARBA00023136"/>
    </source>
</evidence>
<gene>
    <name evidence="9" type="ORF">METZ01_LOCUS199488</name>
</gene>
<evidence type="ECO:0000256" key="2">
    <source>
        <dbReference type="ARBA" id="ARBA00022692"/>
    </source>
</evidence>
<dbReference type="GO" id="GO:0016020">
    <property type="term" value="C:membrane"/>
    <property type="evidence" value="ECO:0007669"/>
    <property type="project" value="UniProtKB-SubCell"/>
</dbReference>
<keyword evidence="4" id="KW-0472">Membrane</keyword>
<dbReference type="Pfam" id="PF01094">
    <property type="entry name" value="ANF_receptor"/>
    <property type="match status" value="1"/>
</dbReference>
<feature type="compositionally biased region" description="Acidic residues" evidence="7">
    <location>
        <begin position="428"/>
        <end position="440"/>
    </location>
</feature>
<protein>
    <recommendedName>
        <fullName evidence="8">Receptor ligand binding region domain-containing protein</fullName>
    </recommendedName>
</protein>
<feature type="domain" description="Receptor ligand binding region" evidence="8">
    <location>
        <begin position="57"/>
        <end position="364"/>
    </location>
</feature>
<dbReference type="GO" id="GO:0004930">
    <property type="term" value="F:G protein-coupled receptor activity"/>
    <property type="evidence" value="ECO:0007669"/>
    <property type="project" value="InterPro"/>
</dbReference>
<dbReference type="PRINTS" id="PR00248">
    <property type="entry name" value="GPCRMGR"/>
</dbReference>
<evidence type="ECO:0000256" key="6">
    <source>
        <dbReference type="ARBA" id="ARBA00023180"/>
    </source>
</evidence>
<keyword evidence="2" id="KW-0812">Transmembrane</keyword>
<evidence type="ECO:0000313" key="9">
    <source>
        <dbReference type="EMBL" id="SVB46634.1"/>
    </source>
</evidence>
<feature type="compositionally biased region" description="Acidic residues" evidence="7">
    <location>
        <begin position="390"/>
        <end position="403"/>
    </location>
</feature>
<feature type="region of interest" description="Disordered" evidence="7">
    <location>
        <begin position="383"/>
        <end position="472"/>
    </location>
</feature>
<evidence type="ECO:0000256" key="5">
    <source>
        <dbReference type="ARBA" id="ARBA00023170"/>
    </source>
</evidence>
<feature type="non-terminal residue" evidence="9">
    <location>
        <position position="472"/>
    </location>
</feature>
<feature type="compositionally biased region" description="Polar residues" evidence="7">
    <location>
        <begin position="405"/>
        <end position="414"/>
    </location>
</feature>